<feature type="transmembrane region" description="Helical" evidence="7">
    <location>
        <begin position="125"/>
        <end position="145"/>
    </location>
</feature>
<dbReference type="KEGG" id="aplc:110987667"/>
<sequence>MADCCDAQVIMINCCFKGSSCACVCAPVRESTSTRILYAVFFVIGFVLSCAFVSETVAQELPKYPKLIEFCRTIGAGEGCMRLTGYASVYRVCFSMAVFFFAMLGITVGIRTSKSWRAAIHNGCWFYKVPVMVGLVVGSFFLPISDIMLSVGLYIGFAGAAVFIFMQLWMLLDFAHTWNKKWSMKIDNNGSVLWYVALVFFIVLFYAVSVGMLVFLLHYFAAGAECVRNILFSCLSFVLCIFVSVFSIMPCLPKSHPRGGLLQASIVSAYIMYLTWSALLVEPPVEVKSLLVDNGTHSVYNTTYVTCGLGSGFASTFIMNSMYTELVNAMVAAILLLGMVLYACVRSAGTALNFTGSSVNGRSQRAAAPRPKASSSMCWCCSSSTSHKEEGSSHPQNKSWGLIHNERDGVIYSYSFFHLTLALASLYVMMTLTNWYRPEEASLESLHRTWPPFWVKLGSSWLCGILYVIKIVTIMRCCENNAQSRDSVVYRQAPRGRGSPRHAGANQNRRSTTSV</sequence>
<feature type="transmembrane region" description="Helical" evidence="7">
    <location>
        <begin position="261"/>
        <end position="281"/>
    </location>
</feature>
<dbReference type="PANTHER" id="PTHR10383">
    <property type="entry name" value="SERINE INCORPORATOR"/>
    <property type="match status" value="1"/>
</dbReference>
<name>A0A8B7ZKY2_ACAPL</name>
<evidence type="ECO:0000256" key="4">
    <source>
        <dbReference type="ARBA" id="ARBA00022989"/>
    </source>
</evidence>
<dbReference type="Pfam" id="PF03348">
    <property type="entry name" value="Serinc"/>
    <property type="match status" value="1"/>
</dbReference>
<feature type="transmembrane region" description="Helical" evidence="7">
    <location>
        <begin position="151"/>
        <end position="172"/>
    </location>
</feature>
<keyword evidence="3 7" id="KW-0812">Transmembrane</keyword>
<protein>
    <submittedName>
        <fullName evidence="9">Serine incorporator 5-like isoform X1</fullName>
    </submittedName>
</protein>
<evidence type="ECO:0000313" key="8">
    <source>
        <dbReference type="Proteomes" id="UP000694845"/>
    </source>
</evidence>
<dbReference type="InterPro" id="IPR005016">
    <property type="entry name" value="TDE1/TMS"/>
</dbReference>
<feature type="region of interest" description="Disordered" evidence="6">
    <location>
        <begin position="490"/>
        <end position="515"/>
    </location>
</feature>
<gene>
    <name evidence="9" type="primary">LOC110987667</name>
</gene>
<keyword evidence="4 7" id="KW-1133">Transmembrane helix</keyword>
<evidence type="ECO:0000256" key="6">
    <source>
        <dbReference type="SAM" id="MobiDB-lite"/>
    </source>
</evidence>
<keyword evidence="8" id="KW-1185">Reference proteome</keyword>
<dbReference type="AlphaFoldDB" id="A0A8B7ZKY2"/>
<dbReference type="GeneID" id="110987667"/>
<feature type="compositionally biased region" description="Polar residues" evidence="6">
    <location>
        <begin position="505"/>
        <end position="515"/>
    </location>
</feature>
<comment type="similarity">
    <text evidence="2">Belongs to the TDE1 family.</text>
</comment>
<dbReference type="PANTHER" id="PTHR10383:SF9">
    <property type="entry name" value="SERINE INCORPORATOR, ISOFORM F"/>
    <property type="match status" value="1"/>
</dbReference>
<evidence type="ECO:0000256" key="5">
    <source>
        <dbReference type="ARBA" id="ARBA00023136"/>
    </source>
</evidence>
<feature type="transmembrane region" description="Helical" evidence="7">
    <location>
        <begin position="36"/>
        <end position="54"/>
    </location>
</feature>
<proteinExistence type="inferred from homology"/>
<evidence type="ECO:0000256" key="2">
    <source>
        <dbReference type="ARBA" id="ARBA00006665"/>
    </source>
</evidence>
<feature type="transmembrane region" description="Helical" evidence="7">
    <location>
        <begin position="326"/>
        <end position="345"/>
    </location>
</feature>
<evidence type="ECO:0000256" key="1">
    <source>
        <dbReference type="ARBA" id="ARBA00004141"/>
    </source>
</evidence>
<accession>A0A8B7ZKY2</accession>
<feature type="transmembrane region" description="Helical" evidence="7">
    <location>
        <begin position="453"/>
        <end position="475"/>
    </location>
</feature>
<evidence type="ECO:0000313" key="9">
    <source>
        <dbReference type="RefSeq" id="XP_022106283.1"/>
    </source>
</evidence>
<evidence type="ECO:0000256" key="7">
    <source>
        <dbReference type="SAM" id="Phobius"/>
    </source>
</evidence>
<dbReference type="Proteomes" id="UP000694845">
    <property type="component" value="Unplaced"/>
</dbReference>
<dbReference type="GO" id="GO:0016020">
    <property type="term" value="C:membrane"/>
    <property type="evidence" value="ECO:0007669"/>
    <property type="project" value="UniProtKB-SubCell"/>
</dbReference>
<organism evidence="8 9">
    <name type="scientific">Acanthaster planci</name>
    <name type="common">Crown-of-thorns starfish</name>
    <dbReference type="NCBI Taxonomy" id="133434"/>
    <lineage>
        <taxon>Eukaryota</taxon>
        <taxon>Metazoa</taxon>
        <taxon>Echinodermata</taxon>
        <taxon>Eleutherozoa</taxon>
        <taxon>Asterozoa</taxon>
        <taxon>Asteroidea</taxon>
        <taxon>Valvatacea</taxon>
        <taxon>Valvatida</taxon>
        <taxon>Acanthasteridae</taxon>
        <taxon>Acanthaster</taxon>
    </lineage>
</organism>
<dbReference type="RefSeq" id="XP_022106283.1">
    <property type="nucleotide sequence ID" value="XM_022250591.1"/>
</dbReference>
<dbReference type="OrthoDB" id="5963193at2759"/>
<reference evidence="9" key="1">
    <citation type="submission" date="2025-08" db="UniProtKB">
        <authorList>
            <consortium name="RefSeq"/>
        </authorList>
    </citation>
    <scope>IDENTIFICATION</scope>
</reference>
<keyword evidence="5 7" id="KW-0472">Membrane</keyword>
<feature type="transmembrane region" description="Helical" evidence="7">
    <location>
        <begin position="230"/>
        <end position="249"/>
    </location>
</feature>
<comment type="subcellular location">
    <subcellularLocation>
        <location evidence="1">Membrane</location>
        <topology evidence="1">Multi-pass membrane protein</topology>
    </subcellularLocation>
</comment>
<feature type="transmembrane region" description="Helical" evidence="7">
    <location>
        <begin position="192"/>
        <end position="218"/>
    </location>
</feature>
<feature type="transmembrane region" description="Helical" evidence="7">
    <location>
        <begin position="89"/>
        <end position="113"/>
    </location>
</feature>
<evidence type="ECO:0000256" key="3">
    <source>
        <dbReference type="ARBA" id="ARBA00022692"/>
    </source>
</evidence>
<feature type="transmembrane region" description="Helical" evidence="7">
    <location>
        <begin position="411"/>
        <end position="433"/>
    </location>
</feature>